<feature type="signal peptide" evidence="1">
    <location>
        <begin position="1"/>
        <end position="21"/>
    </location>
</feature>
<evidence type="ECO:0000313" key="4">
    <source>
        <dbReference type="Proteomes" id="UP000051936"/>
    </source>
</evidence>
<comment type="caution">
    <text evidence="3">The sequence shown here is derived from an EMBL/GenBank/DDBJ whole genome shotgun (WGS) entry which is preliminary data.</text>
</comment>
<evidence type="ECO:0000313" key="3">
    <source>
        <dbReference type="EMBL" id="KRQ07499.1"/>
    </source>
</evidence>
<accession>A0A0R3DBL1</accession>
<dbReference type="RefSeq" id="WP_057751532.1">
    <property type="nucleotide sequence ID" value="NZ_LJYG01000097.1"/>
</dbReference>
<feature type="domain" description="YncI copper-binding" evidence="2">
    <location>
        <begin position="22"/>
        <end position="168"/>
    </location>
</feature>
<dbReference type="STRING" id="989370.AOQ71_23280"/>
<organism evidence="3 4">
    <name type="scientific">Bradyrhizobium manausense</name>
    <dbReference type="NCBI Taxonomy" id="989370"/>
    <lineage>
        <taxon>Bacteria</taxon>
        <taxon>Pseudomonadati</taxon>
        <taxon>Pseudomonadota</taxon>
        <taxon>Alphaproteobacteria</taxon>
        <taxon>Hyphomicrobiales</taxon>
        <taxon>Nitrobacteraceae</taxon>
        <taxon>Bradyrhizobium</taxon>
    </lineage>
</organism>
<gene>
    <name evidence="3" type="ORF">AOQ71_23280</name>
</gene>
<dbReference type="AlphaFoldDB" id="A0A0R3DBL1"/>
<name>A0A0R3DBL1_9BRAD</name>
<dbReference type="EMBL" id="LJYG01000097">
    <property type="protein sequence ID" value="KRQ07499.1"/>
    <property type="molecule type" value="Genomic_DNA"/>
</dbReference>
<dbReference type="OrthoDB" id="9796962at2"/>
<dbReference type="Pfam" id="PF07987">
    <property type="entry name" value="DUF1775"/>
    <property type="match status" value="1"/>
</dbReference>
<sequence>MRKNILTAIVSTLCLATTAQAHVTLAQPEASSGSSYRATFRVPHGCGDSATSKVRVRIPEGVVGVKPMPKAGWQIDLVKGSYDKSYTMYHSNVTEGVKEVSWTGNLPNDYYEEFVMSVYLTDDLAPGRMLYFPVVQECAGGGIHRWIEIPADAKSPVDYKEPAPGVKLLPKQ</sequence>
<proteinExistence type="predicted"/>
<dbReference type="CDD" id="cd08545">
    <property type="entry name" value="YcnI_like"/>
    <property type="match status" value="1"/>
</dbReference>
<reference evidence="3 4" key="1">
    <citation type="submission" date="2015-09" db="EMBL/GenBank/DDBJ databases">
        <title>Draft Genome Sequence of Bradyrhizobium manausense Strain BR 3351T, a Novel Symbiotic Nitrogen-Fixing Alphaproteobacterium Isolated from Brazilian Amazon Rain Forest.</title>
        <authorList>
            <person name="De Araujo J.L."/>
            <person name="Zilli J.E."/>
        </authorList>
    </citation>
    <scope>NUCLEOTIDE SEQUENCE [LARGE SCALE GENOMIC DNA]</scope>
    <source>
        <strain evidence="3 4">BR3351</strain>
    </source>
</reference>
<evidence type="ECO:0000259" key="2">
    <source>
        <dbReference type="Pfam" id="PF07987"/>
    </source>
</evidence>
<protein>
    <recommendedName>
        <fullName evidence="2">YncI copper-binding domain-containing protein</fullName>
    </recommendedName>
</protein>
<dbReference type="InterPro" id="IPR012533">
    <property type="entry name" value="YcnI-copper_dom"/>
</dbReference>
<dbReference type="InterPro" id="IPR038507">
    <property type="entry name" value="YcnI-like_sf"/>
</dbReference>
<keyword evidence="1" id="KW-0732">Signal</keyword>
<dbReference type="Proteomes" id="UP000051936">
    <property type="component" value="Unassembled WGS sequence"/>
</dbReference>
<evidence type="ECO:0000256" key="1">
    <source>
        <dbReference type="SAM" id="SignalP"/>
    </source>
</evidence>
<dbReference type="Gene3D" id="2.60.40.2230">
    <property type="entry name" value="Uncharacterised protein YcnI-like PF07987, DUF1775"/>
    <property type="match status" value="1"/>
</dbReference>
<feature type="chain" id="PRO_5006435364" description="YncI copper-binding domain-containing protein" evidence="1">
    <location>
        <begin position="22"/>
        <end position="172"/>
    </location>
</feature>
<keyword evidence="4" id="KW-1185">Reference proteome</keyword>